<feature type="transmembrane region" description="Helical" evidence="5">
    <location>
        <begin position="126"/>
        <end position="150"/>
    </location>
</feature>
<dbReference type="STRING" id="34508.A0A4U5N0K2"/>
<keyword evidence="8" id="KW-1185">Reference proteome</keyword>
<feature type="domain" description="G-protein coupled receptors family 1 profile" evidence="6">
    <location>
        <begin position="24"/>
        <end position="191"/>
    </location>
</feature>
<dbReference type="PRINTS" id="PR00237">
    <property type="entry name" value="GPCRRHODOPSN"/>
</dbReference>
<evidence type="ECO:0000256" key="4">
    <source>
        <dbReference type="ARBA" id="ARBA00023136"/>
    </source>
</evidence>
<dbReference type="Pfam" id="PF10320">
    <property type="entry name" value="7TM_GPCR_Srsx"/>
    <property type="match status" value="1"/>
</dbReference>
<dbReference type="OrthoDB" id="5865532at2759"/>
<dbReference type="InterPro" id="IPR000276">
    <property type="entry name" value="GPCR_Rhodpsn"/>
</dbReference>
<evidence type="ECO:0000256" key="3">
    <source>
        <dbReference type="ARBA" id="ARBA00022989"/>
    </source>
</evidence>
<dbReference type="Proteomes" id="UP000298663">
    <property type="component" value="Unassembled WGS sequence"/>
</dbReference>
<dbReference type="AlphaFoldDB" id="A0A4U5N0K2"/>
<name>A0A4U5N0K2_STECR</name>
<keyword evidence="4 5" id="KW-0472">Membrane</keyword>
<comment type="caution">
    <text evidence="7">The sequence shown here is derived from an EMBL/GenBank/DDBJ whole genome shotgun (WGS) entry which is preliminary data.</text>
</comment>
<dbReference type="InterPro" id="IPR019424">
    <property type="entry name" value="7TM_GPCR_Srsx"/>
</dbReference>
<keyword evidence="3 5" id="KW-1133">Transmembrane helix</keyword>
<dbReference type="EMBL" id="AZBU02000005">
    <property type="protein sequence ID" value="TKR75869.1"/>
    <property type="molecule type" value="Genomic_DNA"/>
</dbReference>
<sequence>MPTLDEHLSVSIIRLFIMTISILGNSVILVVVFNNKNLRKTGANILLAQLAFADLVIGIGTGIRGVSAIIFEQQNAKMYDRGTCLIIGTPTVFSIHLSQTTMMTIACDRLVCVMFPILYRNMENTFFALFRFSICFGYSLIGSGIAFFGFPKNERIHVCSTGNSVPLWYRSYYSVFGNVITILIYGMPLLS</sequence>
<dbReference type="PROSITE" id="PS50262">
    <property type="entry name" value="G_PROTEIN_RECEP_F1_2"/>
    <property type="match status" value="1"/>
</dbReference>
<dbReference type="PANTHER" id="PTHR23360">
    <property type="entry name" value="G-PROTEIN COUPLED RECEPTORS FAMILY 1 PROFILE DOMAIN-CONTAINING PROTEIN-RELATED"/>
    <property type="match status" value="1"/>
</dbReference>
<organism evidence="7 8">
    <name type="scientific">Steinernema carpocapsae</name>
    <name type="common">Entomopathogenic nematode</name>
    <dbReference type="NCBI Taxonomy" id="34508"/>
    <lineage>
        <taxon>Eukaryota</taxon>
        <taxon>Metazoa</taxon>
        <taxon>Ecdysozoa</taxon>
        <taxon>Nematoda</taxon>
        <taxon>Chromadorea</taxon>
        <taxon>Rhabditida</taxon>
        <taxon>Tylenchina</taxon>
        <taxon>Panagrolaimomorpha</taxon>
        <taxon>Strongyloidoidea</taxon>
        <taxon>Steinernematidae</taxon>
        <taxon>Steinernema</taxon>
    </lineage>
</organism>
<evidence type="ECO:0000259" key="6">
    <source>
        <dbReference type="PROSITE" id="PS50262"/>
    </source>
</evidence>
<proteinExistence type="predicted"/>
<feature type="transmembrane region" description="Helical" evidence="5">
    <location>
        <begin position="45"/>
        <end position="71"/>
    </location>
</feature>
<accession>A0A4U5N0K2</accession>
<dbReference type="InterPro" id="IPR017452">
    <property type="entry name" value="GPCR_Rhodpsn_7TM"/>
</dbReference>
<evidence type="ECO:0000256" key="2">
    <source>
        <dbReference type="ARBA" id="ARBA00022692"/>
    </source>
</evidence>
<evidence type="ECO:0000256" key="1">
    <source>
        <dbReference type="ARBA" id="ARBA00004370"/>
    </source>
</evidence>
<dbReference type="GO" id="GO:0016020">
    <property type="term" value="C:membrane"/>
    <property type="evidence" value="ECO:0007669"/>
    <property type="project" value="UniProtKB-SubCell"/>
</dbReference>
<keyword evidence="2 5" id="KW-0812">Transmembrane</keyword>
<evidence type="ECO:0000313" key="7">
    <source>
        <dbReference type="EMBL" id="TKR75869.1"/>
    </source>
</evidence>
<dbReference type="SMART" id="SM01381">
    <property type="entry name" value="7TM_GPCR_Srsx"/>
    <property type="match status" value="1"/>
</dbReference>
<feature type="transmembrane region" description="Helical" evidence="5">
    <location>
        <begin position="12"/>
        <end position="33"/>
    </location>
</feature>
<reference evidence="7 8" key="1">
    <citation type="journal article" date="2015" name="Genome Biol.">
        <title>Comparative genomics of Steinernema reveals deeply conserved gene regulatory networks.</title>
        <authorList>
            <person name="Dillman A.R."/>
            <person name="Macchietto M."/>
            <person name="Porter C.F."/>
            <person name="Rogers A."/>
            <person name="Williams B."/>
            <person name="Antoshechkin I."/>
            <person name="Lee M.M."/>
            <person name="Goodwin Z."/>
            <person name="Lu X."/>
            <person name="Lewis E.E."/>
            <person name="Goodrich-Blair H."/>
            <person name="Stock S.P."/>
            <person name="Adams B.J."/>
            <person name="Sternberg P.W."/>
            <person name="Mortazavi A."/>
        </authorList>
    </citation>
    <scope>NUCLEOTIDE SEQUENCE [LARGE SCALE GENOMIC DNA]</scope>
    <source>
        <strain evidence="7 8">ALL</strain>
    </source>
</reference>
<dbReference type="Gene3D" id="1.20.1070.10">
    <property type="entry name" value="Rhodopsin 7-helix transmembrane proteins"/>
    <property type="match status" value="1"/>
</dbReference>
<evidence type="ECO:0000313" key="8">
    <source>
        <dbReference type="Proteomes" id="UP000298663"/>
    </source>
</evidence>
<feature type="transmembrane region" description="Helical" evidence="5">
    <location>
        <begin position="170"/>
        <end position="190"/>
    </location>
</feature>
<evidence type="ECO:0000256" key="5">
    <source>
        <dbReference type="SAM" id="Phobius"/>
    </source>
</evidence>
<gene>
    <name evidence="7" type="ORF">L596_017103</name>
</gene>
<protein>
    <recommendedName>
        <fullName evidence="6">G-protein coupled receptors family 1 profile domain-containing protein</fullName>
    </recommendedName>
</protein>
<reference evidence="7 8" key="2">
    <citation type="journal article" date="2019" name="G3 (Bethesda)">
        <title>Hybrid Assembly of the Genome of the Entomopathogenic Nematode Steinernema carpocapsae Identifies the X-Chromosome.</title>
        <authorList>
            <person name="Serra L."/>
            <person name="Macchietto M."/>
            <person name="Macias-Munoz A."/>
            <person name="McGill C.J."/>
            <person name="Rodriguez I.M."/>
            <person name="Rodriguez B."/>
            <person name="Murad R."/>
            <person name="Mortazavi A."/>
        </authorList>
    </citation>
    <scope>NUCLEOTIDE SEQUENCE [LARGE SCALE GENOMIC DNA]</scope>
    <source>
        <strain evidence="7 8">ALL</strain>
    </source>
</reference>
<dbReference type="CDD" id="cd00637">
    <property type="entry name" value="7tm_classA_rhodopsin-like"/>
    <property type="match status" value="1"/>
</dbReference>
<comment type="subcellular location">
    <subcellularLocation>
        <location evidence="1">Membrane</location>
    </subcellularLocation>
</comment>
<dbReference type="SUPFAM" id="SSF81321">
    <property type="entry name" value="Family A G protein-coupled receptor-like"/>
    <property type="match status" value="1"/>
</dbReference>
<dbReference type="GO" id="GO:0004930">
    <property type="term" value="F:G protein-coupled receptor activity"/>
    <property type="evidence" value="ECO:0007669"/>
    <property type="project" value="InterPro"/>
</dbReference>
<dbReference type="InterPro" id="IPR047130">
    <property type="entry name" value="7TM_GPCR_Srsx_nematod"/>
</dbReference>